<reference evidence="2 3" key="1">
    <citation type="submission" date="2018-03" db="EMBL/GenBank/DDBJ databases">
        <title>Draft Genome Sequences of the Obligatory Marine Myxobacteria Enhygromyxa salina SWB007.</title>
        <authorList>
            <person name="Poehlein A."/>
            <person name="Moghaddam J.A."/>
            <person name="Harms H."/>
            <person name="Alanjari M."/>
            <person name="Koenig G.M."/>
            <person name="Daniel R."/>
            <person name="Schaeberle T.F."/>
        </authorList>
    </citation>
    <scope>NUCLEOTIDE SEQUENCE [LARGE SCALE GENOMIC DNA]</scope>
    <source>
        <strain evidence="2 3">SWB007</strain>
    </source>
</reference>
<comment type="caution">
    <text evidence="2">The sequence shown here is derived from an EMBL/GenBank/DDBJ whole genome shotgun (WGS) entry which is preliminary data.</text>
</comment>
<sequence length="123" mass="12988">MFASAHGRRLAKLLAVLLGVLLWVPGTQALGAKIAPPSESTVSRAEADDSPVGELEANEAPSAAREAEDGEDSESSFVGPQLYAPRLRLTAAGSTRLAAPEYERERLSAAHNVLARERGPPMI</sequence>
<evidence type="ECO:0000313" key="3">
    <source>
        <dbReference type="Proteomes" id="UP000238823"/>
    </source>
</evidence>
<evidence type="ECO:0000256" key="1">
    <source>
        <dbReference type="SAM" id="MobiDB-lite"/>
    </source>
</evidence>
<feature type="region of interest" description="Disordered" evidence="1">
    <location>
        <begin position="33"/>
        <end position="78"/>
    </location>
</feature>
<protein>
    <submittedName>
        <fullName evidence="2">Uncharacterized protein</fullName>
    </submittedName>
</protein>
<dbReference type="EMBL" id="PVNL01000002">
    <property type="protein sequence ID" value="PRQ10142.1"/>
    <property type="molecule type" value="Genomic_DNA"/>
</dbReference>
<dbReference type="RefSeq" id="WP_106087203.1">
    <property type="nucleotide sequence ID" value="NZ_PVNL01000002.1"/>
</dbReference>
<organism evidence="2 3">
    <name type="scientific">Enhygromyxa salina</name>
    <dbReference type="NCBI Taxonomy" id="215803"/>
    <lineage>
        <taxon>Bacteria</taxon>
        <taxon>Pseudomonadati</taxon>
        <taxon>Myxococcota</taxon>
        <taxon>Polyangia</taxon>
        <taxon>Nannocystales</taxon>
        <taxon>Nannocystaceae</taxon>
        <taxon>Enhygromyxa</taxon>
    </lineage>
</organism>
<dbReference type="Proteomes" id="UP000238823">
    <property type="component" value="Unassembled WGS sequence"/>
</dbReference>
<gene>
    <name evidence="2" type="ORF">ENSA7_00910</name>
</gene>
<accession>A0A2S9YYJ6</accession>
<proteinExistence type="predicted"/>
<evidence type="ECO:0000313" key="2">
    <source>
        <dbReference type="EMBL" id="PRQ10142.1"/>
    </source>
</evidence>
<name>A0A2S9YYJ6_9BACT</name>
<dbReference type="AlphaFoldDB" id="A0A2S9YYJ6"/>